<protein>
    <submittedName>
        <fullName evidence="1">Uncharacterized protein</fullName>
    </submittedName>
</protein>
<reference evidence="1 2" key="2">
    <citation type="submission" date="2009-02" db="EMBL/GenBank/DDBJ databases">
        <title>Draft genome sequence of Clostridium asparagiforme (DSM 15981).</title>
        <authorList>
            <person name="Sudarsanam P."/>
            <person name="Ley R."/>
            <person name="Guruge J."/>
            <person name="Turnbaugh P.J."/>
            <person name="Mahowald M."/>
            <person name="Liep D."/>
            <person name="Gordon J."/>
        </authorList>
    </citation>
    <scope>NUCLEOTIDE SEQUENCE [LARGE SCALE GENOMIC DNA]</scope>
    <source>
        <strain evidence="1 2">DSM 15981</strain>
    </source>
</reference>
<sequence length="53" mass="6025">MCSRHHYHPHNKLRSLREIVPEINAIINGGRGDMKKAFFEIESEGMCIGCGKI</sequence>
<dbReference type="AlphaFoldDB" id="C0D373"/>
<dbReference type="EMBL" id="ACCJ01000290">
    <property type="protein sequence ID" value="EEG54225.1"/>
    <property type="molecule type" value="Genomic_DNA"/>
</dbReference>
<gene>
    <name evidence="1" type="ORF">CLOSTASPAR_03714</name>
</gene>
<name>C0D373_9FIRM</name>
<dbReference type="Proteomes" id="UP000004756">
    <property type="component" value="Unassembled WGS sequence"/>
</dbReference>
<keyword evidence="2" id="KW-1185">Reference proteome</keyword>
<comment type="caution">
    <text evidence="1">The sequence shown here is derived from an EMBL/GenBank/DDBJ whole genome shotgun (WGS) entry which is preliminary data.</text>
</comment>
<accession>C0D373</accession>
<proteinExistence type="predicted"/>
<reference evidence="1 2" key="1">
    <citation type="submission" date="2009-01" db="EMBL/GenBank/DDBJ databases">
        <authorList>
            <person name="Fulton L."/>
            <person name="Clifton S."/>
            <person name="Fulton B."/>
            <person name="Xu J."/>
            <person name="Minx P."/>
            <person name="Pepin K.H."/>
            <person name="Johnson M."/>
            <person name="Bhonagiri V."/>
            <person name="Nash W.E."/>
            <person name="Mardis E.R."/>
            <person name="Wilson R.K."/>
        </authorList>
    </citation>
    <scope>NUCLEOTIDE SEQUENCE [LARGE SCALE GENOMIC DNA]</scope>
    <source>
        <strain evidence="1 2">DSM 15981</strain>
    </source>
</reference>
<organism evidence="1 2">
    <name type="scientific">[Clostridium] asparagiforme DSM 15981</name>
    <dbReference type="NCBI Taxonomy" id="518636"/>
    <lineage>
        <taxon>Bacteria</taxon>
        <taxon>Bacillati</taxon>
        <taxon>Bacillota</taxon>
        <taxon>Clostridia</taxon>
        <taxon>Lachnospirales</taxon>
        <taxon>Lachnospiraceae</taxon>
        <taxon>Enterocloster</taxon>
    </lineage>
</organism>
<dbReference type="HOGENOM" id="CLU_3060001_0_0_9"/>
<evidence type="ECO:0000313" key="1">
    <source>
        <dbReference type="EMBL" id="EEG54225.1"/>
    </source>
</evidence>
<evidence type="ECO:0000313" key="2">
    <source>
        <dbReference type="Proteomes" id="UP000004756"/>
    </source>
</evidence>